<dbReference type="Gene3D" id="1.20.1250.20">
    <property type="entry name" value="MFS general substrate transporter like domains"/>
    <property type="match status" value="1"/>
</dbReference>
<comment type="subcellular location">
    <subcellularLocation>
        <location evidence="1">Cell membrane</location>
        <topology evidence="1">Multi-pass membrane protein</topology>
    </subcellularLocation>
</comment>
<name>A0ABW5ZJS4_9BACL</name>
<evidence type="ECO:0000256" key="5">
    <source>
        <dbReference type="ARBA" id="ARBA00023136"/>
    </source>
</evidence>
<comment type="caution">
    <text evidence="7">The sequence shown here is derived from an EMBL/GenBank/DDBJ whole genome shotgun (WGS) entry which is preliminary data.</text>
</comment>
<feature type="transmembrane region" description="Helical" evidence="6">
    <location>
        <begin position="97"/>
        <end position="115"/>
    </location>
</feature>
<evidence type="ECO:0000313" key="8">
    <source>
        <dbReference type="Proteomes" id="UP001597561"/>
    </source>
</evidence>
<evidence type="ECO:0000256" key="1">
    <source>
        <dbReference type="ARBA" id="ARBA00004651"/>
    </source>
</evidence>
<dbReference type="PANTHER" id="PTHR23513">
    <property type="entry name" value="INTEGRAL MEMBRANE EFFLUX PROTEIN-RELATED"/>
    <property type="match status" value="1"/>
</dbReference>
<dbReference type="Proteomes" id="UP001597561">
    <property type="component" value="Unassembled WGS sequence"/>
</dbReference>
<evidence type="ECO:0000256" key="6">
    <source>
        <dbReference type="SAM" id="Phobius"/>
    </source>
</evidence>
<keyword evidence="8" id="KW-1185">Reference proteome</keyword>
<gene>
    <name evidence="7" type="ORF">ACFS5P_10570</name>
</gene>
<evidence type="ECO:0000256" key="4">
    <source>
        <dbReference type="ARBA" id="ARBA00022989"/>
    </source>
</evidence>
<keyword evidence="5 6" id="KW-0472">Membrane</keyword>
<dbReference type="PANTHER" id="PTHR23513:SF19">
    <property type="entry name" value="MAJOR FACILITATOR SUPERFAMILY (MFS) PROFILE DOMAIN-CONTAINING PROTEIN"/>
    <property type="match status" value="1"/>
</dbReference>
<dbReference type="Pfam" id="PF07690">
    <property type="entry name" value="MFS_1"/>
    <property type="match status" value="1"/>
</dbReference>
<feature type="transmembrane region" description="Helical" evidence="6">
    <location>
        <begin position="213"/>
        <end position="239"/>
    </location>
</feature>
<proteinExistence type="predicted"/>
<dbReference type="SUPFAM" id="SSF103473">
    <property type="entry name" value="MFS general substrate transporter"/>
    <property type="match status" value="1"/>
</dbReference>
<dbReference type="EMBL" id="JBHUPG010000019">
    <property type="protein sequence ID" value="MFD2912318.1"/>
    <property type="molecule type" value="Genomic_DNA"/>
</dbReference>
<organism evidence="7 8">
    <name type="scientific">Jeotgalibacillus terrae</name>
    <dbReference type="NCBI Taxonomy" id="587735"/>
    <lineage>
        <taxon>Bacteria</taxon>
        <taxon>Bacillati</taxon>
        <taxon>Bacillota</taxon>
        <taxon>Bacilli</taxon>
        <taxon>Bacillales</taxon>
        <taxon>Caryophanaceae</taxon>
        <taxon>Jeotgalibacillus</taxon>
    </lineage>
</organism>
<feature type="transmembrane region" description="Helical" evidence="6">
    <location>
        <begin position="251"/>
        <end position="271"/>
    </location>
</feature>
<evidence type="ECO:0000256" key="2">
    <source>
        <dbReference type="ARBA" id="ARBA00022475"/>
    </source>
</evidence>
<sequence>MKKHSFRYLLTGQSMANLGDVFYIVSLISTIYLLTGSAFYMALLPFFNMSARFLGAFAAPHVMDRFPLPQLLAYSQGLKTLLLLALAVSYQQITQETILLTFLFVTGIAFLDGWASPASHALIPRLVERDRLVKANGYMGVVTQTIQLGAWPLGGILVAVSSAEILIWITVGLYIAATLLAGVLSRLLHISLEENNPAEKDRRAGWRAIIRSPFLRVITLAEIIEVNAGVVWIAAIVYVYVAEVLQAGEPWWGYINSSFFAGLIAGGLIAIRADQLLQRRAKQCVIITAYTAALATIVFGLISNPYLALLLSVLFGFVTQLKGITLNTLVQTNVKEHLLPKVYAAQEAASFSTYAVTTLLAGLLVDLAGVRIVFITAGLLLFCSGIVLTVWQKTLHIKASAGVTG</sequence>
<feature type="transmembrane region" description="Helical" evidence="6">
    <location>
        <begin position="165"/>
        <end position="192"/>
    </location>
</feature>
<keyword evidence="4 6" id="KW-1133">Transmembrane helix</keyword>
<protein>
    <submittedName>
        <fullName evidence="7">MFS transporter</fullName>
    </submittedName>
</protein>
<dbReference type="InterPro" id="IPR011701">
    <property type="entry name" value="MFS"/>
</dbReference>
<feature type="transmembrane region" description="Helical" evidence="6">
    <location>
        <begin position="371"/>
        <end position="391"/>
    </location>
</feature>
<dbReference type="CDD" id="cd06173">
    <property type="entry name" value="MFS_MefA_like"/>
    <property type="match status" value="1"/>
</dbReference>
<accession>A0ABW5ZJS4</accession>
<feature type="transmembrane region" description="Helical" evidence="6">
    <location>
        <begin position="71"/>
        <end position="90"/>
    </location>
</feature>
<dbReference type="InterPro" id="IPR036259">
    <property type="entry name" value="MFS_trans_sf"/>
</dbReference>
<evidence type="ECO:0000313" key="7">
    <source>
        <dbReference type="EMBL" id="MFD2912318.1"/>
    </source>
</evidence>
<keyword evidence="2" id="KW-1003">Cell membrane</keyword>
<feature type="transmembrane region" description="Helical" evidence="6">
    <location>
        <begin position="283"/>
        <end position="302"/>
    </location>
</feature>
<feature type="transmembrane region" description="Helical" evidence="6">
    <location>
        <begin position="308"/>
        <end position="330"/>
    </location>
</feature>
<evidence type="ECO:0000256" key="3">
    <source>
        <dbReference type="ARBA" id="ARBA00022692"/>
    </source>
</evidence>
<keyword evidence="3 6" id="KW-0812">Transmembrane</keyword>
<dbReference type="RefSeq" id="WP_204728881.1">
    <property type="nucleotide sequence ID" value="NZ_JAFBDK010000005.1"/>
</dbReference>
<feature type="transmembrane region" description="Helical" evidence="6">
    <location>
        <begin position="342"/>
        <end position="365"/>
    </location>
</feature>
<reference evidence="8" key="1">
    <citation type="journal article" date="2019" name="Int. J. Syst. Evol. Microbiol.">
        <title>The Global Catalogue of Microorganisms (GCM) 10K type strain sequencing project: providing services to taxonomists for standard genome sequencing and annotation.</title>
        <authorList>
            <consortium name="The Broad Institute Genomics Platform"/>
            <consortium name="The Broad Institute Genome Sequencing Center for Infectious Disease"/>
            <person name="Wu L."/>
            <person name="Ma J."/>
        </authorList>
    </citation>
    <scope>NUCLEOTIDE SEQUENCE [LARGE SCALE GENOMIC DNA]</scope>
    <source>
        <strain evidence="8">KCTC 13528</strain>
    </source>
</reference>
<feature type="transmembrane region" description="Helical" evidence="6">
    <location>
        <begin position="21"/>
        <end position="43"/>
    </location>
</feature>